<evidence type="ECO:0000313" key="3">
    <source>
        <dbReference type="Proteomes" id="UP000473325"/>
    </source>
</evidence>
<dbReference type="Gene3D" id="1.25.40.10">
    <property type="entry name" value="Tetratricopeptide repeat domain"/>
    <property type="match status" value="2"/>
</dbReference>
<reference evidence="2 3" key="1">
    <citation type="submission" date="2019-12" db="EMBL/GenBank/DDBJ databases">
        <authorList>
            <person name="Kun Z."/>
        </authorList>
    </citation>
    <scope>NUCLEOTIDE SEQUENCE [LARGE SCALE GENOMIC DNA]</scope>
    <source>
        <strain evidence="2 3">YIM 123512</strain>
    </source>
</reference>
<organism evidence="2 3">
    <name type="scientific">Nocardioides flavescens</name>
    <dbReference type="NCBI Taxonomy" id="2691959"/>
    <lineage>
        <taxon>Bacteria</taxon>
        <taxon>Bacillati</taxon>
        <taxon>Actinomycetota</taxon>
        <taxon>Actinomycetes</taxon>
        <taxon>Propionibacteriales</taxon>
        <taxon>Nocardioidaceae</taxon>
        <taxon>Nocardioides</taxon>
    </lineage>
</organism>
<feature type="domain" description="CHAT" evidence="1">
    <location>
        <begin position="558"/>
        <end position="781"/>
    </location>
</feature>
<protein>
    <submittedName>
        <fullName evidence="2">CHAT domain-containing protein</fullName>
    </submittedName>
</protein>
<dbReference type="EMBL" id="WUEK01000012">
    <property type="protein sequence ID" value="MXG91357.1"/>
    <property type="molecule type" value="Genomic_DNA"/>
</dbReference>
<keyword evidence="3" id="KW-1185">Reference proteome</keyword>
<name>A0A6L7EV44_9ACTN</name>
<comment type="caution">
    <text evidence="2">The sequence shown here is derived from an EMBL/GenBank/DDBJ whole genome shotgun (WGS) entry which is preliminary data.</text>
</comment>
<dbReference type="SUPFAM" id="SSF48452">
    <property type="entry name" value="TPR-like"/>
    <property type="match status" value="2"/>
</dbReference>
<dbReference type="RefSeq" id="WP_160879294.1">
    <property type="nucleotide sequence ID" value="NZ_WUEK01000012.1"/>
</dbReference>
<dbReference type="Proteomes" id="UP000473325">
    <property type="component" value="Unassembled WGS sequence"/>
</dbReference>
<evidence type="ECO:0000313" key="2">
    <source>
        <dbReference type="EMBL" id="MXG91357.1"/>
    </source>
</evidence>
<dbReference type="InterPro" id="IPR024983">
    <property type="entry name" value="CHAT_dom"/>
</dbReference>
<gene>
    <name evidence="2" type="ORF">GRQ65_17550</name>
</gene>
<dbReference type="InterPro" id="IPR011990">
    <property type="entry name" value="TPR-like_helical_dom_sf"/>
</dbReference>
<accession>A0A6L7EV44</accession>
<dbReference type="Pfam" id="PF12770">
    <property type="entry name" value="CHAT"/>
    <property type="match status" value="1"/>
</dbReference>
<proteinExistence type="predicted"/>
<evidence type="ECO:0000259" key="1">
    <source>
        <dbReference type="Pfam" id="PF12770"/>
    </source>
</evidence>
<dbReference type="AlphaFoldDB" id="A0A6L7EV44"/>
<sequence>MPTAEELHRRGVGALNRGRHAEARRHLERARELSGAGDLRARIDASLAYVLSETGDPEGALRLCREALSSPHGIGEETRGVLLRQVALVEMLRGEGEAAIAAFDAAVPLTRDPVGLGNVHLNRGNVHLQRGALDLAAGDFAAARASFVVGGDPLAAAKAEHNLGYVEFRRGDLVAALRLMDGARGEVEAQGGPALVAMVDQDRAEVLLAAGLHDEGLSALRSAAQQYARRRLAQRRGEAELAVARAGALRGDPRAAAAARRARDLFERSGAPRWRVRAEAQALVCDSRAGRTAGLADRAATLLPELAQQRLGHLALEVRLEQARASRGRPVPRVPRSAPLELRLAERDVRAELATRRADALRHLRAGLDDLHAWQSSFGSLDLQTNVVGLGVRLGVRGQALAVGSRSDAVLLEWSERARMLASRVQPVRTPQDPAVAADLAELRAAPGPEREAELRRRVRERAWQRRGSGAYASPAPLDAVVAGLGDDTALAAYVVTAERVVALVVTGAGTRRHDLGGRAALDALLGGLLADLDVSAGTGLPAAVSTVVRSALAERLVRLGDVLVAPLLADLGDRRVVLTPSGVLAGVPWALLPGLVGRPVTVAQSATSWLDRAARPMRLGVGGFVAGPRVPRAEAEVRAAASAWSRAEVLAGPAATAEAVTDLAGRVDVLHVAAHGRHAADNPLFSGLELDDGPWFGYDVDRLTSVPDVVLLSACEVGRSSVRWGEELIGMSAAWLHAGARCVVASPAAVADDAAHDTLVRVHRALAAGTDPASALAAAVDPVTPRSAPAPFVCFG</sequence>